<dbReference type="Pfam" id="PF06821">
    <property type="entry name" value="Ser_hydrolase"/>
    <property type="match status" value="1"/>
</dbReference>
<dbReference type="Gene3D" id="3.40.50.1820">
    <property type="entry name" value="alpha/beta hydrolase"/>
    <property type="match status" value="1"/>
</dbReference>
<gene>
    <name evidence="1" type="ORF">WR25_08671</name>
</gene>
<evidence type="ECO:0000313" key="1">
    <source>
        <dbReference type="EMBL" id="PAV92628.1"/>
    </source>
</evidence>
<sequence length="245" mass="26240">MTVRRVPIRRPAPLSPTGGRCSMTGFSHYDATLPTILTVPGLGGSGPSHWQTLWEEARPDTVRVELGMWHTPHRNAWVTKLDQAIARAEAPVILAAHSLGCLAVAWWAELSPQPYGWPVAGALLVAPADVDRPNAPDELRGFAPTPKTPLPFPSIVVASSDDPWITIDRAHSLAAQWGSHFVDAGPQGHLNAASGVGWWREGQELLDRVIAAGTDGHGHARSPGDARSILAINATDAAQTHYLGR</sequence>
<dbReference type="SUPFAM" id="SSF53474">
    <property type="entry name" value="alpha/beta-Hydrolases"/>
    <property type="match status" value="1"/>
</dbReference>
<name>A0A2A2M2F5_9BILA</name>
<dbReference type="OrthoDB" id="5467653at2759"/>
<proteinExistence type="predicted"/>
<dbReference type="Proteomes" id="UP000218231">
    <property type="component" value="Unassembled WGS sequence"/>
</dbReference>
<protein>
    <recommendedName>
        <fullName evidence="3">Esterase</fullName>
    </recommendedName>
</protein>
<dbReference type="EMBL" id="LIAE01006111">
    <property type="protein sequence ID" value="PAV92628.1"/>
    <property type="molecule type" value="Genomic_DNA"/>
</dbReference>
<evidence type="ECO:0000313" key="2">
    <source>
        <dbReference type="Proteomes" id="UP000218231"/>
    </source>
</evidence>
<dbReference type="AlphaFoldDB" id="A0A2A2M2F5"/>
<comment type="caution">
    <text evidence="1">The sequence shown here is derived from an EMBL/GenBank/DDBJ whole genome shotgun (WGS) entry which is preliminary data.</text>
</comment>
<accession>A0A2A2M2F5</accession>
<dbReference type="GO" id="GO:0016787">
    <property type="term" value="F:hydrolase activity"/>
    <property type="evidence" value="ECO:0007669"/>
    <property type="project" value="InterPro"/>
</dbReference>
<evidence type="ECO:0008006" key="3">
    <source>
        <dbReference type="Google" id="ProtNLM"/>
    </source>
</evidence>
<dbReference type="InterPro" id="IPR010662">
    <property type="entry name" value="RBBP9/YdeN"/>
</dbReference>
<reference evidence="1 2" key="1">
    <citation type="journal article" date="2017" name="Curr. Biol.">
        <title>Genome architecture and evolution of a unichromosomal asexual nematode.</title>
        <authorList>
            <person name="Fradin H."/>
            <person name="Zegar C."/>
            <person name="Gutwein M."/>
            <person name="Lucas J."/>
            <person name="Kovtun M."/>
            <person name="Corcoran D."/>
            <person name="Baugh L.R."/>
            <person name="Kiontke K."/>
            <person name="Gunsalus K."/>
            <person name="Fitch D.H."/>
            <person name="Piano F."/>
        </authorList>
    </citation>
    <scope>NUCLEOTIDE SEQUENCE [LARGE SCALE GENOMIC DNA]</scope>
    <source>
        <strain evidence="1">PF1309</strain>
    </source>
</reference>
<organism evidence="1 2">
    <name type="scientific">Diploscapter pachys</name>
    <dbReference type="NCBI Taxonomy" id="2018661"/>
    <lineage>
        <taxon>Eukaryota</taxon>
        <taxon>Metazoa</taxon>
        <taxon>Ecdysozoa</taxon>
        <taxon>Nematoda</taxon>
        <taxon>Chromadorea</taxon>
        <taxon>Rhabditida</taxon>
        <taxon>Rhabditina</taxon>
        <taxon>Rhabditomorpha</taxon>
        <taxon>Rhabditoidea</taxon>
        <taxon>Rhabditidae</taxon>
        <taxon>Diploscapter</taxon>
    </lineage>
</organism>
<dbReference type="InterPro" id="IPR029058">
    <property type="entry name" value="AB_hydrolase_fold"/>
</dbReference>
<keyword evidence="2" id="KW-1185">Reference proteome</keyword>